<dbReference type="EMBL" id="CACRXK020011985">
    <property type="protein sequence ID" value="CAB4022455.1"/>
    <property type="molecule type" value="Genomic_DNA"/>
</dbReference>
<reference evidence="1" key="1">
    <citation type="submission" date="2020-04" db="EMBL/GenBank/DDBJ databases">
        <authorList>
            <person name="Alioto T."/>
            <person name="Alioto T."/>
            <person name="Gomez Garrido J."/>
        </authorList>
    </citation>
    <scope>NUCLEOTIDE SEQUENCE</scope>
    <source>
        <strain evidence="1">A484AB</strain>
    </source>
</reference>
<gene>
    <name evidence="1" type="ORF">PACLA_8A022748</name>
</gene>
<sequence>MQNSGNGHLPDHCVEFAQGADQVIVWVGLTSHGYFDTDIYGSSKSKFEGYEISIPTNEAEEDEDDYSASALGQPKRATYTAPVALLNDIPQGEQFNAFAEHKQPTIAEREDDYRARRRKMIISPERNDPFAEGRLRLGNYVQMVIIHQQASVECANLVHLCAFGMTVLSHNGMSKV</sequence>
<dbReference type="GO" id="GO:0000245">
    <property type="term" value="P:spliceosomal complex assembly"/>
    <property type="evidence" value="ECO:0007669"/>
    <property type="project" value="InterPro"/>
</dbReference>
<dbReference type="PANTHER" id="PTHR12097">
    <property type="entry name" value="SPLICING FACTOR 3B, SUBUNIT 1-RELATED"/>
    <property type="match status" value="1"/>
</dbReference>
<protein>
    <submittedName>
        <fullName evidence="1">Splicing factor 3B subunit 1 isoform X3</fullName>
    </submittedName>
</protein>
<name>A0A7D9J5S5_PARCT</name>
<keyword evidence="2" id="KW-1185">Reference proteome</keyword>
<accession>A0A7D9J5S5</accession>
<comment type="caution">
    <text evidence="1">The sequence shown here is derived from an EMBL/GenBank/DDBJ whole genome shotgun (WGS) entry which is preliminary data.</text>
</comment>
<dbReference type="GO" id="GO:0003729">
    <property type="term" value="F:mRNA binding"/>
    <property type="evidence" value="ECO:0007669"/>
    <property type="project" value="InterPro"/>
</dbReference>
<dbReference type="AlphaFoldDB" id="A0A7D9J5S5"/>
<evidence type="ECO:0000313" key="2">
    <source>
        <dbReference type="Proteomes" id="UP001152795"/>
    </source>
</evidence>
<evidence type="ECO:0000313" key="1">
    <source>
        <dbReference type="EMBL" id="CAB4022455.1"/>
    </source>
</evidence>
<organism evidence="1 2">
    <name type="scientific">Paramuricea clavata</name>
    <name type="common">Red gorgonian</name>
    <name type="synonym">Violescent sea-whip</name>
    <dbReference type="NCBI Taxonomy" id="317549"/>
    <lineage>
        <taxon>Eukaryota</taxon>
        <taxon>Metazoa</taxon>
        <taxon>Cnidaria</taxon>
        <taxon>Anthozoa</taxon>
        <taxon>Octocorallia</taxon>
        <taxon>Malacalcyonacea</taxon>
        <taxon>Plexauridae</taxon>
        <taxon>Paramuricea</taxon>
    </lineage>
</organism>
<dbReference type="InterPro" id="IPR038737">
    <property type="entry name" value="SF3b_su1-like"/>
</dbReference>
<proteinExistence type="predicted"/>
<dbReference type="OrthoDB" id="438939at2759"/>
<dbReference type="Proteomes" id="UP001152795">
    <property type="component" value="Unassembled WGS sequence"/>
</dbReference>